<evidence type="ECO:0000313" key="3">
    <source>
        <dbReference type="Proteomes" id="UP001358417"/>
    </source>
</evidence>
<gene>
    <name evidence="2" type="ORF">LTR84_007082</name>
</gene>
<dbReference type="Proteomes" id="UP001358417">
    <property type="component" value="Unassembled WGS sequence"/>
</dbReference>
<organism evidence="2 3">
    <name type="scientific">Exophiala bonariae</name>
    <dbReference type="NCBI Taxonomy" id="1690606"/>
    <lineage>
        <taxon>Eukaryota</taxon>
        <taxon>Fungi</taxon>
        <taxon>Dikarya</taxon>
        <taxon>Ascomycota</taxon>
        <taxon>Pezizomycotina</taxon>
        <taxon>Eurotiomycetes</taxon>
        <taxon>Chaetothyriomycetidae</taxon>
        <taxon>Chaetothyriales</taxon>
        <taxon>Herpotrichiellaceae</taxon>
        <taxon>Exophiala</taxon>
    </lineage>
</organism>
<dbReference type="GeneID" id="89975250"/>
<proteinExistence type="predicted"/>
<sequence length="87" mass="9842">MLYAGFYNLKEADNKAQKSAQSSRRASEESNTSTASQSKVKKFLKRALEELKPLPEDQLVQPVGFFQPIIERGPLFHSRKSSIKTNN</sequence>
<evidence type="ECO:0000256" key="1">
    <source>
        <dbReference type="SAM" id="MobiDB-lite"/>
    </source>
</evidence>
<feature type="region of interest" description="Disordered" evidence="1">
    <location>
        <begin position="13"/>
        <end position="40"/>
    </location>
</feature>
<name>A0AAV9N278_9EURO</name>
<dbReference type="EMBL" id="JAVRRD010000027">
    <property type="protein sequence ID" value="KAK5047139.1"/>
    <property type="molecule type" value="Genomic_DNA"/>
</dbReference>
<comment type="caution">
    <text evidence="2">The sequence shown here is derived from an EMBL/GenBank/DDBJ whole genome shotgun (WGS) entry which is preliminary data.</text>
</comment>
<dbReference type="RefSeq" id="XP_064702706.1">
    <property type="nucleotide sequence ID" value="XM_064850637.1"/>
</dbReference>
<accession>A0AAV9N278</accession>
<evidence type="ECO:0000313" key="2">
    <source>
        <dbReference type="EMBL" id="KAK5047139.1"/>
    </source>
</evidence>
<dbReference type="AlphaFoldDB" id="A0AAV9N278"/>
<reference evidence="2 3" key="1">
    <citation type="submission" date="2023-08" db="EMBL/GenBank/DDBJ databases">
        <title>Black Yeasts Isolated from many extreme environments.</title>
        <authorList>
            <person name="Coleine C."/>
            <person name="Stajich J.E."/>
            <person name="Selbmann L."/>
        </authorList>
    </citation>
    <scope>NUCLEOTIDE SEQUENCE [LARGE SCALE GENOMIC DNA]</scope>
    <source>
        <strain evidence="2 3">CCFEE 5792</strain>
    </source>
</reference>
<protein>
    <submittedName>
        <fullName evidence="2">Uncharacterized protein</fullName>
    </submittedName>
</protein>
<keyword evidence="3" id="KW-1185">Reference proteome</keyword>